<sequence>MKPLLSIILLPLLLVGCSQTVDERADEYVDLSFTLCGAKVKTYSQGDDGKIRVICENDSYFLVKDKETLAYMNELNGAYCYGKGFSVFNERSNYYTFTCKDEKSFNIPK</sequence>
<dbReference type="EMBL" id="MJIL01000044">
    <property type="protein sequence ID" value="OLQ81146.1"/>
    <property type="molecule type" value="Genomic_DNA"/>
</dbReference>
<name>A0A1Q9H0U7_9GAMM</name>
<dbReference type="AlphaFoldDB" id="A0A1Q9H0U7"/>
<keyword evidence="3" id="KW-1185">Reference proteome</keyword>
<evidence type="ECO:0000313" key="2">
    <source>
        <dbReference type="EMBL" id="OLQ81146.1"/>
    </source>
</evidence>
<dbReference type="OrthoDB" id="5917524at2"/>
<dbReference type="Proteomes" id="UP000186905">
    <property type="component" value="Unassembled WGS sequence"/>
</dbReference>
<evidence type="ECO:0008006" key="4">
    <source>
        <dbReference type="Google" id="ProtNLM"/>
    </source>
</evidence>
<reference evidence="2 3" key="1">
    <citation type="submission" date="2016-09" db="EMBL/GenBank/DDBJ databases">
        <title>Photobacterium proteolyticum sp. nov. a protease producing bacterium isolated from ocean sediments of Laizhou Bay.</title>
        <authorList>
            <person name="Li Y."/>
        </authorList>
    </citation>
    <scope>NUCLEOTIDE SEQUENCE [LARGE SCALE GENOMIC DNA]</scope>
    <source>
        <strain evidence="2 3">13-12</strain>
    </source>
</reference>
<protein>
    <recommendedName>
        <fullName evidence="4">Lipoprotein</fullName>
    </recommendedName>
</protein>
<proteinExistence type="predicted"/>
<accession>A0A1Q9H0U7</accession>
<comment type="caution">
    <text evidence="2">The sequence shown here is derived from an EMBL/GenBank/DDBJ whole genome shotgun (WGS) entry which is preliminary data.</text>
</comment>
<keyword evidence="1" id="KW-0732">Signal</keyword>
<evidence type="ECO:0000313" key="3">
    <source>
        <dbReference type="Proteomes" id="UP000186905"/>
    </source>
</evidence>
<evidence type="ECO:0000256" key="1">
    <source>
        <dbReference type="SAM" id="SignalP"/>
    </source>
</evidence>
<dbReference type="PROSITE" id="PS51257">
    <property type="entry name" value="PROKAR_LIPOPROTEIN"/>
    <property type="match status" value="1"/>
</dbReference>
<gene>
    <name evidence="2" type="ORF">BIT28_07940</name>
</gene>
<dbReference type="RefSeq" id="WP_075762084.1">
    <property type="nucleotide sequence ID" value="NZ_MJIL01000044.1"/>
</dbReference>
<feature type="chain" id="PRO_5012232282" description="Lipoprotein" evidence="1">
    <location>
        <begin position="21"/>
        <end position="109"/>
    </location>
</feature>
<feature type="signal peptide" evidence="1">
    <location>
        <begin position="1"/>
        <end position="20"/>
    </location>
</feature>
<organism evidence="2 3">
    <name type="scientific">Photobacterium proteolyticum</name>
    <dbReference type="NCBI Taxonomy" id="1903952"/>
    <lineage>
        <taxon>Bacteria</taxon>
        <taxon>Pseudomonadati</taxon>
        <taxon>Pseudomonadota</taxon>
        <taxon>Gammaproteobacteria</taxon>
        <taxon>Vibrionales</taxon>
        <taxon>Vibrionaceae</taxon>
        <taxon>Photobacterium</taxon>
    </lineage>
</organism>